<feature type="compositionally biased region" description="Basic and acidic residues" evidence="1">
    <location>
        <begin position="1"/>
        <end position="27"/>
    </location>
</feature>
<keyword evidence="2" id="KW-1133">Transmembrane helix</keyword>
<organism evidence="3">
    <name type="scientific">Herbiconiux sp. A18JL235</name>
    <dbReference type="NCBI Taxonomy" id="3152363"/>
    <lineage>
        <taxon>Bacteria</taxon>
        <taxon>Bacillati</taxon>
        <taxon>Actinomycetota</taxon>
        <taxon>Actinomycetes</taxon>
        <taxon>Micrococcales</taxon>
        <taxon>Microbacteriaceae</taxon>
        <taxon>Herbiconiux</taxon>
    </lineage>
</organism>
<protein>
    <recommendedName>
        <fullName evidence="4">ABC transporter</fullName>
    </recommendedName>
</protein>
<accession>A0AB39BEN1</accession>
<dbReference type="AlphaFoldDB" id="A0AB39BEN1"/>
<feature type="region of interest" description="Disordered" evidence="1">
    <location>
        <begin position="340"/>
        <end position="365"/>
    </location>
</feature>
<feature type="compositionally biased region" description="Basic and acidic residues" evidence="1">
    <location>
        <begin position="340"/>
        <end position="353"/>
    </location>
</feature>
<feature type="transmembrane region" description="Helical" evidence="2">
    <location>
        <begin position="229"/>
        <end position="255"/>
    </location>
</feature>
<evidence type="ECO:0000313" key="3">
    <source>
        <dbReference type="EMBL" id="XDI04945.1"/>
    </source>
</evidence>
<gene>
    <name evidence="3" type="ORF">ABFY20_16665</name>
</gene>
<keyword evidence="2" id="KW-0812">Transmembrane</keyword>
<name>A0AB39BEN1_9MICO</name>
<evidence type="ECO:0008006" key="4">
    <source>
        <dbReference type="Google" id="ProtNLM"/>
    </source>
</evidence>
<sequence length="365" mass="38725">MSSDERQDDKPEFPMRDVPAENTEHPDAQPTAGQTPPLPAMPDWQAPGAEPVVDRSSEPVVDRPAEPASEHPVPEPEAEPAGTPADEPLTPEATTRPPLGGPYVVNEEGAPIAEQAVAAYDRHPQGGPYVTSSEPAPREERATPYPAAAYAPTTQTATPTAAPVGELPYSQYQPAPQQTVAPVPPAAKGNRGGGTLIALLGTVAFAALYAAVSFLVISANLAGVAAVTAFAQFLLSAAFIVPVIVFAVSLILIVLVVNRAGWWAYVLGGFLVAVLVYVAGIAGALIHVNAWNLQPQEQYDFVRSLTMDPLTLAGAIVAREVSIWTGAWIASRGRKVKQRNKEAREQFEREQNERVAQPTGTTPSW</sequence>
<feature type="compositionally biased region" description="Basic and acidic residues" evidence="1">
    <location>
        <begin position="52"/>
        <end position="74"/>
    </location>
</feature>
<proteinExistence type="predicted"/>
<keyword evidence="2" id="KW-0472">Membrane</keyword>
<feature type="region of interest" description="Disordered" evidence="1">
    <location>
        <begin position="1"/>
        <end position="106"/>
    </location>
</feature>
<dbReference type="EMBL" id="CP162511">
    <property type="protein sequence ID" value="XDI04945.1"/>
    <property type="molecule type" value="Genomic_DNA"/>
</dbReference>
<feature type="compositionally biased region" description="Low complexity" evidence="1">
    <location>
        <begin position="79"/>
        <end position="88"/>
    </location>
</feature>
<dbReference type="RefSeq" id="WP_368497324.1">
    <property type="nucleotide sequence ID" value="NZ_CP162511.1"/>
</dbReference>
<feature type="transmembrane region" description="Helical" evidence="2">
    <location>
        <begin position="196"/>
        <end position="217"/>
    </location>
</feature>
<reference evidence="3" key="1">
    <citation type="submission" date="2024-05" db="EMBL/GenBank/DDBJ databases">
        <title>Herbiconiux sp. A18JL235.</title>
        <authorList>
            <person name="Zhang G."/>
        </authorList>
    </citation>
    <scope>NUCLEOTIDE SEQUENCE</scope>
    <source>
        <strain evidence="3">A18JL235</strain>
    </source>
</reference>
<feature type="transmembrane region" description="Helical" evidence="2">
    <location>
        <begin position="310"/>
        <end position="331"/>
    </location>
</feature>
<evidence type="ECO:0000256" key="2">
    <source>
        <dbReference type="SAM" id="Phobius"/>
    </source>
</evidence>
<evidence type="ECO:0000256" key="1">
    <source>
        <dbReference type="SAM" id="MobiDB-lite"/>
    </source>
</evidence>
<feature type="transmembrane region" description="Helical" evidence="2">
    <location>
        <begin position="262"/>
        <end position="290"/>
    </location>
</feature>